<proteinExistence type="predicted"/>
<dbReference type="PROSITE" id="PS50110">
    <property type="entry name" value="RESPONSE_REGULATORY"/>
    <property type="match status" value="1"/>
</dbReference>
<feature type="modified residue" description="4-aspartylphosphate" evidence="1">
    <location>
        <position position="55"/>
    </location>
</feature>
<keyword evidence="1" id="KW-0597">Phosphoprotein</keyword>
<reference evidence="3 6" key="1">
    <citation type="submission" date="2014-07" db="EMBL/GenBank/DDBJ databases">
        <title>Complete genome sequence of a moderately halophilic bacterium Terribacillus aidingensis MP602, isolated from Cryptomeria fortunei in Tianmu mountain in China.</title>
        <authorList>
            <person name="Wang Y."/>
            <person name="Lu P."/>
            <person name="Zhang L."/>
        </authorList>
    </citation>
    <scope>NUCLEOTIDE SEQUENCE [LARGE SCALE GENOMIC DNA]</scope>
    <source>
        <strain evidence="3 6">MP602</strain>
    </source>
</reference>
<dbReference type="OrthoDB" id="9790669at2"/>
<feature type="domain" description="Response regulatory" evidence="2">
    <location>
        <begin position="5"/>
        <end position="120"/>
    </location>
</feature>
<accession>A0A268HD71</accession>
<evidence type="ECO:0000313" key="3">
    <source>
        <dbReference type="EMBL" id="AIF66479.1"/>
    </source>
</evidence>
<sequence length="121" mass="13524">MQVAKILIVDDAKFMRKTLSGLLTENNYEIVGEAADGHEAVSQFRKTEPDIVFMDITMPHMDGLAALKEIITQDPNAKVIMCSAMGQQRIVMQAIELGAKDFITKPFEDARVIETVERILN</sequence>
<dbReference type="EMBL" id="CP008876">
    <property type="protein sequence ID" value="AIF66479.1"/>
    <property type="molecule type" value="Genomic_DNA"/>
</dbReference>
<gene>
    <name evidence="4" type="ORF">CHH64_11730</name>
    <name evidence="5" type="ORF">CHI12_09425</name>
    <name evidence="3" type="ORF">GZ22_07430</name>
</gene>
<dbReference type="KEGG" id="tap:GZ22_07430"/>
<evidence type="ECO:0000256" key="1">
    <source>
        <dbReference type="PROSITE-ProRule" id="PRU00169"/>
    </source>
</evidence>
<evidence type="ECO:0000259" key="2">
    <source>
        <dbReference type="PROSITE" id="PS50110"/>
    </source>
</evidence>
<dbReference type="GeneID" id="34221091"/>
<name>A0A268HD71_9BACI</name>
<dbReference type="SUPFAM" id="SSF52172">
    <property type="entry name" value="CheY-like"/>
    <property type="match status" value="1"/>
</dbReference>
<dbReference type="PANTHER" id="PTHR43228:SF1">
    <property type="entry name" value="TWO-COMPONENT RESPONSE REGULATOR ARR22"/>
    <property type="match status" value="1"/>
</dbReference>
<dbReference type="Gene3D" id="3.40.50.2300">
    <property type="match status" value="1"/>
</dbReference>
<dbReference type="InterPro" id="IPR001789">
    <property type="entry name" value="Sig_transdc_resp-reg_receiver"/>
</dbReference>
<evidence type="ECO:0000313" key="5">
    <source>
        <dbReference type="EMBL" id="PAE07821.1"/>
    </source>
</evidence>
<reference evidence="7 8" key="2">
    <citation type="submission" date="2017-07" db="EMBL/GenBank/DDBJ databases">
        <title>Isolation and whole genome analysis of endospore-forming bacteria from heroin.</title>
        <authorList>
            <person name="Kalinowski J."/>
            <person name="Ahrens B."/>
            <person name="Al-Dilaimi A."/>
            <person name="Winkler A."/>
            <person name="Wibberg D."/>
            <person name="Schleenbecker U."/>
            <person name="Ruckert C."/>
            <person name="Wolfel R."/>
            <person name="Grass G."/>
        </authorList>
    </citation>
    <scope>NUCLEOTIDE SEQUENCE [LARGE SCALE GENOMIC DNA]</scope>
    <source>
        <strain evidence="5 8">7509</strain>
        <strain evidence="4 7">7528</strain>
    </source>
</reference>
<evidence type="ECO:0000313" key="7">
    <source>
        <dbReference type="Proteomes" id="UP000216013"/>
    </source>
</evidence>
<evidence type="ECO:0000313" key="4">
    <source>
        <dbReference type="EMBL" id="PAD20847.1"/>
    </source>
</evidence>
<dbReference type="HOGENOM" id="CLU_000445_69_15_9"/>
<dbReference type="EMBL" id="NPBH01000036">
    <property type="protein sequence ID" value="PAE07821.1"/>
    <property type="molecule type" value="Genomic_DNA"/>
</dbReference>
<dbReference type="SMART" id="SM00448">
    <property type="entry name" value="REC"/>
    <property type="match status" value="1"/>
</dbReference>
<dbReference type="InterPro" id="IPR011006">
    <property type="entry name" value="CheY-like_superfamily"/>
</dbReference>
<dbReference type="Pfam" id="PF00072">
    <property type="entry name" value="Response_reg"/>
    <property type="match status" value="1"/>
</dbReference>
<evidence type="ECO:0000313" key="6">
    <source>
        <dbReference type="Proteomes" id="UP000027980"/>
    </source>
</evidence>
<dbReference type="Proteomes" id="UP000027980">
    <property type="component" value="Chromosome"/>
</dbReference>
<accession>A0A075LJB7</accession>
<dbReference type="InterPro" id="IPR052048">
    <property type="entry name" value="ST_Response_Regulator"/>
</dbReference>
<organism evidence="5 8">
    <name type="scientific">Terribacillus saccharophilus</name>
    <dbReference type="NCBI Taxonomy" id="361277"/>
    <lineage>
        <taxon>Bacteria</taxon>
        <taxon>Bacillati</taxon>
        <taxon>Bacillota</taxon>
        <taxon>Bacilli</taxon>
        <taxon>Bacillales</taxon>
        <taxon>Bacillaceae</taxon>
        <taxon>Terribacillus</taxon>
    </lineage>
</organism>
<dbReference type="PANTHER" id="PTHR43228">
    <property type="entry name" value="TWO-COMPONENT RESPONSE REGULATOR"/>
    <property type="match status" value="1"/>
</dbReference>
<dbReference type="Proteomes" id="UP000216475">
    <property type="component" value="Unassembled WGS sequence"/>
</dbReference>
<evidence type="ECO:0000313" key="8">
    <source>
        <dbReference type="Proteomes" id="UP000216475"/>
    </source>
</evidence>
<dbReference type="RefSeq" id="WP_038560492.1">
    <property type="nucleotide sequence ID" value="NZ_CP008876.1"/>
</dbReference>
<dbReference type="CDD" id="cd17542">
    <property type="entry name" value="REC_CheY"/>
    <property type="match status" value="1"/>
</dbReference>
<protein>
    <submittedName>
        <fullName evidence="3">Chemotaxis protein CheY</fullName>
    </submittedName>
    <submittedName>
        <fullName evidence="5">Response regulator</fullName>
    </submittedName>
</protein>
<dbReference type="Proteomes" id="UP000216013">
    <property type="component" value="Unassembled WGS sequence"/>
</dbReference>
<dbReference type="AlphaFoldDB" id="A0A268HD71"/>
<dbReference type="EMBL" id="NPBV01000020">
    <property type="protein sequence ID" value="PAD20847.1"/>
    <property type="molecule type" value="Genomic_DNA"/>
</dbReference>
<dbReference type="GO" id="GO:0000160">
    <property type="term" value="P:phosphorelay signal transduction system"/>
    <property type="evidence" value="ECO:0007669"/>
    <property type="project" value="InterPro"/>
</dbReference>